<organism evidence="2 3">
    <name type="scientific">Ridgeia piscesae</name>
    <name type="common">Tubeworm</name>
    <dbReference type="NCBI Taxonomy" id="27915"/>
    <lineage>
        <taxon>Eukaryota</taxon>
        <taxon>Metazoa</taxon>
        <taxon>Spiralia</taxon>
        <taxon>Lophotrochozoa</taxon>
        <taxon>Annelida</taxon>
        <taxon>Polychaeta</taxon>
        <taxon>Sedentaria</taxon>
        <taxon>Canalipalpata</taxon>
        <taxon>Sabellida</taxon>
        <taxon>Siboglinidae</taxon>
        <taxon>Ridgeia</taxon>
    </lineage>
</organism>
<dbReference type="AlphaFoldDB" id="A0AAD9UEB0"/>
<gene>
    <name evidence="2" type="ORF">NP493_208g03034</name>
</gene>
<accession>A0AAD9UEB0</accession>
<evidence type="ECO:0000313" key="3">
    <source>
        <dbReference type="Proteomes" id="UP001209878"/>
    </source>
</evidence>
<comment type="caution">
    <text evidence="2">The sequence shown here is derived from an EMBL/GenBank/DDBJ whole genome shotgun (WGS) entry which is preliminary data.</text>
</comment>
<evidence type="ECO:0000256" key="1">
    <source>
        <dbReference type="SAM" id="MobiDB-lite"/>
    </source>
</evidence>
<evidence type="ECO:0000313" key="2">
    <source>
        <dbReference type="EMBL" id="KAK2186287.1"/>
    </source>
</evidence>
<name>A0AAD9UEB0_RIDPI</name>
<keyword evidence="3" id="KW-1185">Reference proteome</keyword>
<protein>
    <submittedName>
        <fullName evidence="2">Uncharacterized protein</fullName>
    </submittedName>
</protein>
<sequence>MWTGIGRGGRSDSSCSEEEFIGRDAAHNADQYEPIKRLALLRLQPPRNPNKPPTPFLIRDILNGRVGKRRRQCGAVGAPTRDVIVRPWLETPRSPCSRGGSAGSVSDDVDDYDDDEEEIEVEEKKPPANQSVSPLDALLQMATKTFDGLKSHEAQPTGEHLNTCH</sequence>
<reference evidence="2" key="1">
    <citation type="journal article" date="2023" name="Mol. Biol. Evol.">
        <title>Third-Generation Sequencing Reveals the Adaptive Role of the Epigenome in Three Deep-Sea Polychaetes.</title>
        <authorList>
            <person name="Perez M."/>
            <person name="Aroh O."/>
            <person name="Sun Y."/>
            <person name="Lan Y."/>
            <person name="Juniper S.K."/>
            <person name="Young C.R."/>
            <person name="Angers B."/>
            <person name="Qian P.Y."/>
        </authorList>
    </citation>
    <scope>NUCLEOTIDE SEQUENCE</scope>
    <source>
        <strain evidence="2">R07B-5</strain>
    </source>
</reference>
<feature type="region of interest" description="Disordered" evidence="1">
    <location>
        <begin position="1"/>
        <end position="28"/>
    </location>
</feature>
<dbReference type="Proteomes" id="UP001209878">
    <property type="component" value="Unassembled WGS sequence"/>
</dbReference>
<feature type="compositionally biased region" description="Acidic residues" evidence="1">
    <location>
        <begin position="107"/>
        <end position="121"/>
    </location>
</feature>
<proteinExistence type="predicted"/>
<feature type="region of interest" description="Disordered" evidence="1">
    <location>
        <begin position="90"/>
        <end position="134"/>
    </location>
</feature>
<dbReference type="EMBL" id="JAODUO010000206">
    <property type="protein sequence ID" value="KAK2186287.1"/>
    <property type="molecule type" value="Genomic_DNA"/>
</dbReference>